<dbReference type="AlphaFoldDB" id="B6U608"/>
<organism evidence="2">
    <name type="scientific">Zea mays</name>
    <name type="common">Maize</name>
    <dbReference type="NCBI Taxonomy" id="4577"/>
    <lineage>
        <taxon>Eukaryota</taxon>
        <taxon>Viridiplantae</taxon>
        <taxon>Streptophyta</taxon>
        <taxon>Embryophyta</taxon>
        <taxon>Tracheophyta</taxon>
        <taxon>Spermatophyta</taxon>
        <taxon>Magnoliopsida</taxon>
        <taxon>Liliopsida</taxon>
        <taxon>Poales</taxon>
        <taxon>Poaceae</taxon>
        <taxon>PACMAD clade</taxon>
        <taxon>Panicoideae</taxon>
        <taxon>Andropogonodae</taxon>
        <taxon>Andropogoneae</taxon>
        <taxon>Tripsacinae</taxon>
        <taxon>Zea</taxon>
    </lineage>
</organism>
<name>B6U608_MAIZE</name>
<dbReference type="EMBL" id="EU972673">
    <property type="protein sequence ID" value="ACG44791.1"/>
    <property type="molecule type" value="mRNA"/>
</dbReference>
<evidence type="ECO:0000256" key="1">
    <source>
        <dbReference type="SAM" id="MobiDB-lite"/>
    </source>
</evidence>
<accession>B6U608</accession>
<sequence length="83" mass="9368">MEKGAGTRRRRLVERGSDRLAFITGQTRTLSCDPIPDSPLRSQFEGGTRDDGFSERNQLQKSEPSDLVVDVSKLIWTPYKEQG</sequence>
<protein>
    <submittedName>
        <fullName evidence="2">Uncharacterized protein</fullName>
    </submittedName>
</protein>
<reference evidence="2" key="1">
    <citation type="journal article" date="2009" name="Plant Mol. Biol.">
        <title>Insights into corn genes derived from large-scale cDNA sequencing.</title>
        <authorList>
            <person name="Alexandrov N.N."/>
            <person name="Brover V.V."/>
            <person name="Freidin S."/>
            <person name="Troukhan M.E."/>
            <person name="Tatarinova T.V."/>
            <person name="Zhang H."/>
            <person name="Swaller T.J."/>
            <person name="Lu Y.P."/>
            <person name="Bouck J."/>
            <person name="Flavell R.B."/>
            <person name="Feldmann K.A."/>
        </authorList>
    </citation>
    <scope>NUCLEOTIDE SEQUENCE</scope>
</reference>
<dbReference type="ExpressionAtlas" id="B6U608">
    <property type="expression patterns" value="baseline and differential"/>
</dbReference>
<dbReference type="PANTHER" id="PTHR35469:SF4">
    <property type="entry name" value="TRANSMEMBRANE PROTEIN"/>
    <property type="match status" value="1"/>
</dbReference>
<dbReference type="PANTHER" id="PTHR35469">
    <property type="entry name" value="TRANSMEMBRANE PROTEIN"/>
    <property type="match status" value="1"/>
</dbReference>
<evidence type="ECO:0000313" key="2">
    <source>
        <dbReference type="EMBL" id="ACG44791.1"/>
    </source>
</evidence>
<proteinExistence type="evidence at transcript level"/>
<feature type="region of interest" description="Disordered" evidence="1">
    <location>
        <begin position="30"/>
        <end position="64"/>
    </location>
</feature>